<organism evidence="1 2">
    <name type="scientific">Rhodocytophaga aerolata</name>
    <dbReference type="NCBI Taxonomy" id="455078"/>
    <lineage>
        <taxon>Bacteria</taxon>
        <taxon>Pseudomonadati</taxon>
        <taxon>Bacteroidota</taxon>
        <taxon>Cytophagia</taxon>
        <taxon>Cytophagales</taxon>
        <taxon>Rhodocytophagaceae</taxon>
        <taxon>Rhodocytophaga</taxon>
    </lineage>
</organism>
<gene>
    <name evidence="1" type="ORF">Q0590_15470</name>
</gene>
<dbReference type="Proteomes" id="UP001168528">
    <property type="component" value="Unassembled WGS sequence"/>
</dbReference>
<protein>
    <submittedName>
        <fullName evidence="1">Uncharacterized protein</fullName>
    </submittedName>
</protein>
<dbReference type="RefSeq" id="WP_302038473.1">
    <property type="nucleotide sequence ID" value="NZ_JAUKPO010000008.1"/>
</dbReference>
<evidence type="ECO:0000313" key="2">
    <source>
        <dbReference type="Proteomes" id="UP001168528"/>
    </source>
</evidence>
<evidence type="ECO:0000313" key="1">
    <source>
        <dbReference type="EMBL" id="MDO1447669.1"/>
    </source>
</evidence>
<comment type="caution">
    <text evidence="1">The sequence shown here is derived from an EMBL/GenBank/DDBJ whole genome shotgun (WGS) entry which is preliminary data.</text>
</comment>
<name>A0ABT8R8J3_9BACT</name>
<proteinExistence type="predicted"/>
<keyword evidence="2" id="KW-1185">Reference proteome</keyword>
<sequence length="114" mass="12382">MESEKSTNEVALESTVTYLEGLPTGTSTKSAIDNIAGWEQKLREGNKPEWNTIADELTTLKQLLTSGTMEGKQISKSLIRLGELTQQTATSAESNIADDLKKLGSWLIKIGNAI</sequence>
<dbReference type="EMBL" id="JAUKPO010000008">
    <property type="protein sequence ID" value="MDO1447669.1"/>
    <property type="molecule type" value="Genomic_DNA"/>
</dbReference>
<accession>A0ABT8R8J3</accession>
<reference evidence="1" key="1">
    <citation type="submission" date="2023-07" db="EMBL/GenBank/DDBJ databases">
        <title>The genome sequence of Rhodocytophaga aerolata KACC 12507.</title>
        <authorList>
            <person name="Zhang X."/>
        </authorList>
    </citation>
    <scope>NUCLEOTIDE SEQUENCE</scope>
    <source>
        <strain evidence="1">KACC 12507</strain>
    </source>
</reference>